<dbReference type="EMBL" id="JAZDWU010000011">
    <property type="protein sequence ID" value="KAK9986021.1"/>
    <property type="molecule type" value="Genomic_DNA"/>
</dbReference>
<gene>
    <name evidence="2" type="ORF">SO802_030972</name>
</gene>
<evidence type="ECO:0008006" key="4">
    <source>
        <dbReference type="Google" id="ProtNLM"/>
    </source>
</evidence>
<evidence type="ECO:0000313" key="3">
    <source>
        <dbReference type="Proteomes" id="UP001459277"/>
    </source>
</evidence>
<accession>A0AAW2BL29</accession>
<reference evidence="2 3" key="1">
    <citation type="submission" date="2024-01" db="EMBL/GenBank/DDBJ databases">
        <title>A telomere-to-telomere, gap-free genome of sweet tea (Lithocarpus litseifolius).</title>
        <authorList>
            <person name="Zhou J."/>
        </authorList>
    </citation>
    <scope>NUCLEOTIDE SEQUENCE [LARGE SCALE GENOMIC DNA]</scope>
    <source>
        <strain evidence="2">Zhou-2022a</strain>
        <tissue evidence="2">Leaf</tissue>
    </source>
</reference>
<name>A0AAW2BL29_9ROSI</name>
<keyword evidence="1" id="KW-0812">Transmembrane</keyword>
<sequence length="170" mass="19276">MEASSSTSSSLRRRAPFRWYCAEKPVLVVSWTADNPGRRFYGCINYWVGRKYKFFQWRDDEICERGKVLILEQRQRIIKLEAEVARCYKREKFYTVALAFLLVICGICLFNLPGSEEFPPIAPLQLLLLCPNLPQALHCLEMPALLLVGSLGSLALFFLGLPGGLLLMGG</sequence>
<keyword evidence="1" id="KW-0472">Membrane</keyword>
<organism evidence="2 3">
    <name type="scientific">Lithocarpus litseifolius</name>
    <dbReference type="NCBI Taxonomy" id="425828"/>
    <lineage>
        <taxon>Eukaryota</taxon>
        <taxon>Viridiplantae</taxon>
        <taxon>Streptophyta</taxon>
        <taxon>Embryophyta</taxon>
        <taxon>Tracheophyta</taxon>
        <taxon>Spermatophyta</taxon>
        <taxon>Magnoliopsida</taxon>
        <taxon>eudicotyledons</taxon>
        <taxon>Gunneridae</taxon>
        <taxon>Pentapetalae</taxon>
        <taxon>rosids</taxon>
        <taxon>fabids</taxon>
        <taxon>Fagales</taxon>
        <taxon>Fagaceae</taxon>
        <taxon>Lithocarpus</taxon>
    </lineage>
</organism>
<protein>
    <recommendedName>
        <fullName evidence="4">Zinc finger GRF-type domain-containing protein</fullName>
    </recommendedName>
</protein>
<dbReference type="PANTHER" id="PTHR33248">
    <property type="entry name" value="ZINC ION-BINDING PROTEIN"/>
    <property type="match status" value="1"/>
</dbReference>
<proteinExistence type="predicted"/>
<evidence type="ECO:0000313" key="2">
    <source>
        <dbReference type="EMBL" id="KAK9986021.1"/>
    </source>
</evidence>
<comment type="caution">
    <text evidence="2">The sequence shown here is derived from an EMBL/GenBank/DDBJ whole genome shotgun (WGS) entry which is preliminary data.</text>
</comment>
<dbReference type="Proteomes" id="UP001459277">
    <property type="component" value="Unassembled WGS sequence"/>
</dbReference>
<feature type="transmembrane region" description="Helical" evidence="1">
    <location>
        <begin position="93"/>
        <end position="112"/>
    </location>
</feature>
<keyword evidence="1" id="KW-1133">Transmembrane helix</keyword>
<dbReference type="AlphaFoldDB" id="A0AAW2BL29"/>
<feature type="transmembrane region" description="Helical" evidence="1">
    <location>
        <begin position="144"/>
        <end position="168"/>
    </location>
</feature>
<keyword evidence="3" id="KW-1185">Reference proteome</keyword>
<evidence type="ECO:0000256" key="1">
    <source>
        <dbReference type="SAM" id="Phobius"/>
    </source>
</evidence>